<reference evidence="3 4" key="1">
    <citation type="submission" date="2018-08" db="EMBL/GenBank/DDBJ databases">
        <authorList>
            <person name="Khan S.A."/>
            <person name="Jeon C.O."/>
            <person name="Chun B.H."/>
            <person name="Jeong S.E."/>
        </authorList>
    </citation>
    <scope>NUCLEOTIDE SEQUENCE [LARGE SCALE GENOMIC DNA]</scope>
    <source>
        <strain evidence="3 4">S-16</strain>
    </source>
</reference>
<evidence type="ECO:0000259" key="2">
    <source>
        <dbReference type="Pfam" id="PF07589"/>
    </source>
</evidence>
<proteinExistence type="predicted"/>
<protein>
    <submittedName>
        <fullName evidence="3">PEP-CTERM sorting domain-containing protein</fullName>
    </submittedName>
</protein>
<dbReference type="InterPro" id="IPR013424">
    <property type="entry name" value="Ice-binding_C"/>
</dbReference>
<dbReference type="AlphaFoldDB" id="A0A3N7JQM3"/>
<dbReference type="EMBL" id="QUSW01000005">
    <property type="protein sequence ID" value="RQP23329.1"/>
    <property type="molecule type" value="Genomic_DNA"/>
</dbReference>
<name>A0A3N7JQM3_9BURK</name>
<feature type="chain" id="PRO_5017932032" evidence="1">
    <location>
        <begin position="27"/>
        <end position="229"/>
    </location>
</feature>
<comment type="caution">
    <text evidence="3">The sequence shown here is derived from an EMBL/GenBank/DDBJ whole genome shotgun (WGS) entry which is preliminary data.</text>
</comment>
<organism evidence="3 4">
    <name type="scientific">Piscinibacter terrae</name>
    <dbReference type="NCBI Taxonomy" id="2496871"/>
    <lineage>
        <taxon>Bacteria</taxon>
        <taxon>Pseudomonadati</taxon>
        <taxon>Pseudomonadota</taxon>
        <taxon>Betaproteobacteria</taxon>
        <taxon>Burkholderiales</taxon>
        <taxon>Sphaerotilaceae</taxon>
        <taxon>Piscinibacter</taxon>
    </lineage>
</organism>
<sequence>MEASDMRGIQAITAVAALCTAFSAQAALTGYNTKGAFDVAISGLTGVQTVDFDSVASGTSFASGTGTGGLTFTYAIPGYTAQVSSTFGTTSGTNYLGLDNPDTAFYLGDSITIDFGRVVNAAGLYLVTGNDAQAGDLKLSVAGGSVFNSATPDITLSDGKAFYLGLVESDPGLGFSSATIYGVPSGGAFLAFSADDITSAAVSAVPEPETYALMLAGLGALAWRRSRKR</sequence>
<feature type="domain" description="Ice-binding protein C-terminal" evidence="2">
    <location>
        <begin position="204"/>
        <end position="225"/>
    </location>
</feature>
<gene>
    <name evidence="3" type="ORF">DZC73_19725</name>
</gene>
<dbReference type="Pfam" id="PF07589">
    <property type="entry name" value="PEP-CTERM"/>
    <property type="match status" value="1"/>
</dbReference>
<dbReference type="NCBIfam" id="TIGR02595">
    <property type="entry name" value="PEP_CTERM"/>
    <property type="match status" value="1"/>
</dbReference>
<reference evidence="3 4" key="2">
    <citation type="submission" date="2018-12" db="EMBL/GenBank/DDBJ databases">
        <title>Rhizobacter gummiphilus sp. nov., a rubber-degrading bacterium isolated from the soil of a botanical garden in Japan.</title>
        <authorList>
            <person name="Shunsuke S.S."/>
        </authorList>
    </citation>
    <scope>NUCLEOTIDE SEQUENCE [LARGE SCALE GENOMIC DNA]</scope>
    <source>
        <strain evidence="3 4">S-16</strain>
    </source>
</reference>
<keyword evidence="4" id="KW-1185">Reference proteome</keyword>
<accession>A0A3N7JQM3</accession>
<keyword evidence="1" id="KW-0732">Signal</keyword>
<dbReference type="Proteomes" id="UP000267464">
    <property type="component" value="Unassembled WGS sequence"/>
</dbReference>
<feature type="signal peptide" evidence="1">
    <location>
        <begin position="1"/>
        <end position="26"/>
    </location>
</feature>
<evidence type="ECO:0000313" key="4">
    <source>
        <dbReference type="Proteomes" id="UP000267464"/>
    </source>
</evidence>
<evidence type="ECO:0000313" key="3">
    <source>
        <dbReference type="EMBL" id="RQP23329.1"/>
    </source>
</evidence>
<evidence type="ECO:0000256" key="1">
    <source>
        <dbReference type="SAM" id="SignalP"/>
    </source>
</evidence>